<evidence type="ECO:0008006" key="3">
    <source>
        <dbReference type="Google" id="ProtNLM"/>
    </source>
</evidence>
<feature type="non-terminal residue" evidence="1">
    <location>
        <position position="287"/>
    </location>
</feature>
<dbReference type="AlphaFoldDB" id="A0AA41RYI9"/>
<reference evidence="1" key="1">
    <citation type="submission" date="2022-03" db="EMBL/GenBank/DDBJ databases">
        <title>A functionally conserved STORR gene fusion in Papaver species that diverged 16.8 million years ago.</title>
        <authorList>
            <person name="Catania T."/>
        </authorList>
    </citation>
    <scope>NUCLEOTIDE SEQUENCE</scope>
    <source>
        <strain evidence="1">S-191538</strain>
    </source>
</reference>
<comment type="caution">
    <text evidence="1">The sequence shown here is derived from an EMBL/GenBank/DDBJ whole genome shotgun (WGS) entry which is preliminary data.</text>
</comment>
<dbReference type="EMBL" id="JAJJMA010049370">
    <property type="protein sequence ID" value="MCL7025811.1"/>
    <property type="molecule type" value="Genomic_DNA"/>
</dbReference>
<dbReference type="PANTHER" id="PTHR33491">
    <property type="entry name" value="OSJNBA0016N04.9 PROTEIN"/>
    <property type="match status" value="1"/>
</dbReference>
<gene>
    <name evidence="1" type="ORF">MKW94_012682</name>
</gene>
<evidence type="ECO:0000313" key="1">
    <source>
        <dbReference type="EMBL" id="MCL7025811.1"/>
    </source>
</evidence>
<keyword evidence="2" id="KW-1185">Reference proteome</keyword>
<accession>A0AA41RYI9</accession>
<protein>
    <recommendedName>
        <fullName evidence="3">EGF-like domain-containing protein</fullName>
    </recommendedName>
</protein>
<organism evidence="1 2">
    <name type="scientific">Papaver nudicaule</name>
    <name type="common">Iceland poppy</name>
    <dbReference type="NCBI Taxonomy" id="74823"/>
    <lineage>
        <taxon>Eukaryota</taxon>
        <taxon>Viridiplantae</taxon>
        <taxon>Streptophyta</taxon>
        <taxon>Embryophyta</taxon>
        <taxon>Tracheophyta</taxon>
        <taxon>Spermatophyta</taxon>
        <taxon>Magnoliopsida</taxon>
        <taxon>Ranunculales</taxon>
        <taxon>Papaveraceae</taxon>
        <taxon>Papaveroideae</taxon>
        <taxon>Papaver</taxon>
    </lineage>
</organism>
<feature type="non-terminal residue" evidence="1">
    <location>
        <position position="1"/>
    </location>
</feature>
<sequence>FGNSGIFSVICNTSFDPPKPFIDANGKKVEILTITDTEVRVRNSFSTTYCSNDSGIPVATSDYQYGAPYVGLDLSNTPFSVSYTKNSLYGIGCDVSQVLLWSTEDHDEFIIPEFQINSPYLKKECETSCDNVKEHTRKMSCNSTGYICCETTIPKGLKIFIGEVEATTLDELGGTDFAPVFPNTCTVALLAEVGQYSFDPLDLKVGGFNNTYRNIVIPVVLDWAVGSNTTCVEAKQNHKTYACQENSDCSDTIKTPGDQPIVVNNLGYRCSCKKGFEGNPYLEPGCK</sequence>
<dbReference type="Proteomes" id="UP001177140">
    <property type="component" value="Unassembled WGS sequence"/>
</dbReference>
<proteinExistence type="predicted"/>
<name>A0AA41RYI9_PAPNU</name>
<evidence type="ECO:0000313" key="2">
    <source>
        <dbReference type="Proteomes" id="UP001177140"/>
    </source>
</evidence>